<evidence type="ECO:0000256" key="4">
    <source>
        <dbReference type="ARBA" id="ARBA00022723"/>
    </source>
</evidence>
<evidence type="ECO:0000256" key="6">
    <source>
        <dbReference type="ARBA" id="ARBA00049877"/>
    </source>
</evidence>
<dbReference type="GO" id="GO:0004419">
    <property type="term" value="F:hydroxymethylglutaryl-CoA lyase activity"/>
    <property type="evidence" value="ECO:0007669"/>
    <property type="project" value="UniProtKB-EC"/>
</dbReference>
<evidence type="ECO:0000256" key="1">
    <source>
        <dbReference type="ARBA" id="ARBA00005143"/>
    </source>
</evidence>
<dbReference type="InterPro" id="IPR043594">
    <property type="entry name" value="HMGL"/>
</dbReference>
<name>A0A0F4ZGL2_9PEZI</name>
<keyword evidence="4" id="KW-0479">Metal-binding</keyword>
<dbReference type="EC" id="4.1.3.4" evidence="3"/>
<evidence type="ECO:0000256" key="2">
    <source>
        <dbReference type="ARBA" id="ARBA00009405"/>
    </source>
</evidence>
<dbReference type="GO" id="GO:0046872">
    <property type="term" value="F:metal ion binding"/>
    <property type="evidence" value="ECO:0007669"/>
    <property type="project" value="UniProtKB-KW"/>
</dbReference>
<dbReference type="AlphaFoldDB" id="A0A0F4ZGL2"/>
<keyword evidence="9" id="KW-1185">Reference proteome</keyword>
<evidence type="ECO:0000256" key="3">
    <source>
        <dbReference type="ARBA" id="ARBA00012910"/>
    </source>
</evidence>
<dbReference type="Gene3D" id="3.20.20.70">
    <property type="entry name" value="Aldolase class I"/>
    <property type="match status" value="1"/>
</dbReference>
<reference evidence="8 9" key="1">
    <citation type="submission" date="2015-03" db="EMBL/GenBank/DDBJ databases">
        <authorList>
            <person name="Radwan O."/>
            <person name="Al-Naeli F.A."/>
            <person name="Rendon G.A."/>
            <person name="Fields C."/>
        </authorList>
    </citation>
    <scope>NUCLEOTIDE SEQUENCE [LARGE SCALE GENOMIC DNA]</scope>
    <source>
        <strain evidence="8">CR-DP1</strain>
    </source>
</reference>
<sequence length="365" mass="39101">MRATLLTPIISRTGLRQASHLRRLYATASATPHGSDRAVKIIEVGPRDGLQNEKKPIPLDTKVELIRRLASTGLTNIEAGSFVSPKWVPQMADSGRVLEELLNGAAPSTDPMCFSFLVPNERGLIDFHKVLSQNPGKYATESSPADNDAIPEIEVAIFAAASEAFSLKNLNMDIESSLEKFRNVITDAKGAGHRVRAYISVVLGCPYTGYDVKPTRVAEIARDLLEMGADEISLGDTTGMGTVPRTKELLKAMTAAGIRNEDIAMHFHDTYNQAMVNTVVALDHGIRKFDSSVGGLGGCPYSPGATGNVATENMLYFMDSVGMSTGVDLDAVAKIGGWISQELGKPNDSTVGRALLAAQGRKQAL</sequence>
<dbReference type="PANTHER" id="PTHR42738:SF7">
    <property type="entry name" value="HYDROXYMETHYLGLUTARYL-COA LYASE"/>
    <property type="match status" value="1"/>
</dbReference>
<dbReference type="PROSITE" id="PS50991">
    <property type="entry name" value="PYR_CT"/>
    <property type="match status" value="1"/>
</dbReference>
<proteinExistence type="inferred from homology"/>
<evidence type="ECO:0000256" key="5">
    <source>
        <dbReference type="ARBA" id="ARBA00023239"/>
    </source>
</evidence>
<dbReference type="GO" id="GO:0046951">
    <property type="term" value="P:ketone body biosynthetic process"/>
    <property type="evidence" value="ECO:0007669"/>
    <property type="project" value="TreeGrafter"/>
</dbReference>
<dbReference type="EMBL" id="LAEV01000882">
    <property type="protein sequence ID" value="KKA29355.1"/>
    <property type="molecule type" value="Genomic_DNA"/>
</dbReference>
<feature type="domain" description="Pyruvate carboxyltransferase" evidence="7">
    <location>
        <begin position="39"/>
        <end position="333"/>
    </location>
</feature>
<evidence type="ECO:0000313" key="8">
    <source>
        <dbReference type="EMBL" id="KKA29355.1"/>
    </source>
</evidence>
<dbReference type="InterPro" id="IPR013785">
    <property type="entry name" value="Aldolase_TIM"/>
</dbReference>
<dbReference type="FunFam" id="3.20.20.70:FF:000071">
    <property type="entry name" value="Hydroxymethylglutaryl-CoA lyase"/>
    <property type="match status" value="1"/>
</dbReference>
<dbReference type="SUPFAM" id="SSF51569">
    <property type="entry name" value="Aldolase"/>
    <property type="match status" value="1"/>
</dbReference>
<evidence type="ECO:0000259" key="7">
    <source>
        <dbReference type="PROSITE" id="PS50991"/>
    </source>
</evidence>
<comment type="similarity">
    <text evidence="2">Belongs to the HMG-CoA lyase family.</text>
</comment>
<accession>A0A0F4ZGL2</accession>
<gene>
    <name evidence="8" type="ORF">TD95_001958</name>
</gene>
<comment type="caution">
    <text evidence="8">The sequence shown here is derived from an EMBL/GenBank/DDBJ whole genome shotgun (WGS) entry which is preliminary data.</text>
</comment>
<dbReference type="UniPathway" id="UPA00896">
    <property type="reaction ID" value="UER00863"/>
</dbReference>
<dbReference type="InterPro" id="IPR000891">
    <property type="entry name" value="PYR_CT"/>
</dbReference>
<organism evidence="8 9">
    <name type="scientific">Thielaviopsis punctulata</name>
    <dbReference type="NCBI Taxonomy" id="72032"/>
    <lineage>
        <taxon>Eukaryota</taxon>
        <taxon>Fungi</taxon>
        <taxon>Dikarya</taxon>
        <taxon>Ascomycota</taxon>
        <taxon>Pezizomycotina</taxon>
        <taxon>Sordariomycetes</taxon>
        <taxon>Hypocreomycetidae</taxon>
        <taxon>Microascales</taxon>
        <taxon>Ceratocystidaceae</taxon>
        <taxon>Thielaviopsis</taxon>
    </lineage>
</organism>
<dbReference type="NCBIfam" id="NF004283">
    <property type="entry name" value="PRK05692.1"/>
    <property type="match status" value="1"/>
</dbReference>
<evidence type="ECO:0000313" key="9">
    <source>
        <dbReference type="Proteomes" id="UP000033483"/>
    </source>
</evidence>
<comment type="catalytic activity">
    <reaction evidence="6">
        <text>(3S)-3-hydroxy-3-methylglutaryl-CoA = acetoacetate + acetyl-CoA</text>
        <dbReference type="Rhea" id="RHEA:24404"/>
        <dbReference type="ChEBI" id="CHEBI:13705"/>
        <dbReference type="ChEBI" id="CHEBI:43074"/>
        <dbReference type="ChEBI" id="CHEBI:57288"/>
        <dbReference type="EC" id="4.1.3.4"/>
    </reaction>
</comment>
<dbReference type="GO" id="GO:0006552">
    <property type="term" value="P:L-leucine catabolic process"/>
    <property type="evidence" value="ECO:0007669"/>
    <property type="project" value="TreeGrafter"/>
</dbReference>
<dbReference type="CDD" id="cd07938">
    <property type="entry name" value="DRE_TIM_HMGL"/>
    <property type="match status" value="1"/>
</dbReference>
<protein>
    <recommendedName>
        <fullName evidence="3">hydroxymethylglutaryl-CoA lyase</fullName>
        <ecNumber evidence="3">4.1.3.4</ecNumber>
    </recommendedName>
</protein>
<dbReference type="Pfam" id="PF00682">
    <property type="entry name" value="HMGL-like"/>
    <property type="match status" value="1"/>
</dbReference>
<keyword evidence="5" id="KW-0456">Lyase</keyword>
<comment type="pathway">
    <text evidence="1">Metabolic intermediate metabolism; (S)-3-hydroxy-3-methylglutaryl-CoA degradation; acetoacetate from (S)-3-hydroxy-3-methylglutaryl-CoA: step 1/1.</text>
</comment>
<dbReference type="PANTHER" id="PTHR42738">
    <property type="entry name" value="HYDROXYMETHYLGLUTARYL-COA LYASE"/>
    <property type="match status" value="1"/>
</dbReference>
<dbReference type="OrthoDB" id="1905920at2759"/>
<dbReference type="Proteomes" id="UP000033483">
    <property type="component" value="Unassembled WGS sequence"/>
</dbReference>